<dbReference type="SUPFAM" id="SSF50249">
    <property type="entry name" value="Nucleic acid-binding proteins"/>
    <property type="match status" value="1"/>
</dbReference>
<dbReference type="AlphaFoldDB" id="A0A934NE78"/>
<evidence type="ECO:0000313" key="3">
    <source>
        <dbReference type="EMBL" id="MBJ7603963.1"/>
    </source>
</evidence>
<feature type="domain" description="ChsH2 C-terminal OB-fold" evidence="1">
    <location>
        <begin position="48"/>
        <end position="104"/>
    </location>
</feature>
<dbReference type="RefSeq" id="WP_338180793.1">
    <property type="nucleotide sequence ID" value="NZ_JAEKNQ010000046.1"/>
</dbReference>
<dbReference type="InterPro" id="IPR022002">
    <property type="entry name" value="ChsH2_Znr"/>
</dbReference>
<dbReference type="InterPro" id="IPR002878">
    <property type="entry name" value="ChsH2_C"/>
</dbReference>
<sequence length="137" mass="15208">MSRRPWREGMINLDPPRLLGSQCQSCGNTTFPPQRFCPACGRGDGLDEVELSTRGTVYSFTVVRQAPPGVAVPYVLAYVDLREQVRVMCQLTGAQPDDYEIGMECDLELTPFGHGPEGAETVGFRFRVQPRVASRRS</sequence>
<dbReference type="PANTHER" id="PTHR34075:SF5">
    <property type="entry name" value="BLR3430 PROTEIN"/>
    <property type="match status" value="1"/>
</dbReference>
<dbReference type="InterPro" id="IPR012340">
    <property type="entry name" value="NA-bd_OB-fold"/>
</dbReference>
<dbReference type="Gene3D" id="6.10.30.10">
    <property type="match status" value="1"/>
</dbReference>
<comment type="caution">
    <text evidence="3">The sequence shown here is derived from an EMBL/GenBank/DDBJ whole genome shotgun (WGS) entry which is preliminary data.</text>
</comment>
<dbReference type="PANTHER" id="PTHR34075">
    <property type="entry name" value="BLR3430 PROTEIN"/>
    <property type="match status" value="1"/>
</dbReference>
<evidence type="ECO:0000313" key="4">
    <source>
        <dbReference type="Proteomes" id="UP000620075"/>
    </source>
</evidence>
<protein>
    <submittedName>
        <fullName evidence="3">Zn-ribbon domain-containing OB-fold protein</fullName>
    </submittedName>
</protein>
<evidence type="ECO:0000259" key="2">
    <source>
        <dbReference type="Pfam" id="PF12172"/>
    </source>
</evidence>
<dbReference type="Pfam" id="PF12172">
    <property type="entry name" value="zf-ChsH2"/>
    <property type="match status" value="1"/>
</dbReference>
<accession>A0A934NE78</accession>
<dbReference type="Proteomes" id="UP000620075">
    <property type="component" value="Unassembled WGS sequence"/>
</dbReference>
<dbReference type="EMBL" id="JAEKNQ010000046">
    <property type="protein sequence ID" value="MBJ7603963.1"/>
    <property type="molecule type" value="Genomic_DNA"/>
</dbReference>
<dbReference type="Pfam" id="PF01796">
    <property type="entry name" value="OB_ChsH2_C"/>
    <property type="match status" value="1"/>
</dbReference>
<evidence type="ECO:0000259" key="1">
    <source>
        <dbReference type="Pfam" id="PF01796"/>
    </source>
</evidence>
<proteinExistence type="predicted"/>
<organism evidence="3 4">
    <name type="scientific">Candidatus Dormiibacter inghamiae</name>
    <dbReference type="NCBI Taxonomy" id="3127013"/>
    <lineage>
        <taxon>Bacteria</taxon>
        <taxon>Bacillati</taxon>
        <taxon>Candidatus Dormiibacterota</taxon>
        <taxon>Candidatus Dormibacteria</taxon>
        <taxon>Candidatus Dormibacterales</taxon>
        <taxon>Candidatus Dormibacteraceae</taxon>
        <taxon>Candidatus Dormiibacter</taxon>
    </lineage>
</organism>
<reference evidence="3 4" key="1">
    <citation type="submission" date="2020-10" db="EMBL/GenBank/DDBJ databases">
        <title>Ca. Dormibacterota MAGs.</title>
        <authorList>
            <person name="Montgomery K."/>
        </authorList>
    </citation>
    <scope>NUCLEOTIDE SEQUENCE [LARGE SCALE GENOMIC DNA]</scope>
    <source>
        <strain evidence="3">SC8811_S16_3</strain>
    </source>
</reference>
<name>A0A934NE78_9BACT</name>
<dbReference type="InterPro" id="IPR052513">
    <property type="entry name" value="Thioester_dehydratase-like"/>
</dbReference>
<gene>
    <name evidence="3" type="ORF">JF888_12330</name>
</gene>
<feature type="domain" description="ChsH2 rubredoxin-like zinc ribbon" evidence="2">
    <location>
        <begin position="14"/>
        <end position="43"/>
    </location>
</feature>